<comment type="subcellular location">
    <subcellularLocation>
        <location evidence="1">Membrane</location>
        <topology evidence="1">Multi-pass membrane protein</topology>
    </subcellularLocation>
</comment>
<dbReference type="Pfam" id="PF03798">
    <property type="entry name" value="TRAM_LAG1_CLN8"/>
    <property type="match status" value="1"/>
</dbReference>
<gene>
    <name evidence="8" type="ORF">BSL78_01736</name>
</gene>
<dbReference type="PANTHER" id="PTHR13439">
    <property type="entry name" value="CT120 PROTEIN"/>
    <property type="match status" value="1"/>
</dbReference>
<dbReference type="EMBL" id="MRZV01000035">
    <property type="protein sequence ID" value="PIK61316.1"/>
    <property type="molecule type" value="Genomic_DNA"/>
</dbReference>
<evidence type="ECO:0000256" key="3">
    <source>
        <dbReference type="ARBA" id="ARBA00022989"/>
    </source>
</evidence>
<feature type="transmembrane region" description="Helical" evidence="6">
    <location>
        <begin position="13"/>
        <end position="32"/>
    </location>
</feature>
<dbReference type="GO" id="GO:0071709">
    <property type="term" value="P:membrane assembly"/>
    <property type="evidence" value="ECO:0007669"/>
    <property type="project" value="TreeGrafter"/>
</dbReference>
<dbReference type="PROSITE" id="PS50922">
    <property type="entry name" value="TLC"/>
    <property type="match status" value="1"/>
</dbReference>
<evidence type="ECO:0000259" key="7">
    <source>
        <dbReference type="PROSITE" id="PS50922"/>
    </source>
</evidence>
<dbReference type="GO" id="GO:0055091">
    <property type="term" value="P:phospholipid homeostasis"/>
    <property type="evidence" value="ECO:0007669"/>
    <property type="project" value="TreeGrafter"/>
</dbReference>
<evidence type="ECO:0000256" key="2">
    <source>
        <dbReference type="ARBA" id="ARBA00022692"/>
    </source>
</evidence>
<feature type="transmembrane region" description="Helical" evidence="6">
    <location>
        <begin position="81"/>
        <end position="103"/>
    </location>
</feature>
<evidence type="ECO:0000313" key="8">
    <source>
        <dbReference type="EMBL" id="PIK61316.1"/>
    </source>
</evidence>
<keyword evidence="2 5" id="KW-0812">Transmembrane</keyword>
<evidence type="ECO:0000256" key="6">
    <source>
        <dbReference type="SAM" id="Phobius"/>
    </source>
</evidence>
<organism evidence="8 9">
    <name type="scientific">Stichopus japonicus</name>
    <name type="common">Sea cucumber</name>
    <dbReference type="NCBI Taxonomy" id="307972"/>
    <lineage>
        <taxon>Eukaryota</taxon>
        <taxon>Metazoa</taxon>
        <taxon>Echinodermata</taxon>
        <taxon>Eleutherozoa</taxon>
        <taxon>Echinozoa</taxon>
        <taxon>Holothuroidea</taxon>
        <taxon>Aspidochirotacea</taxon>
        <taxon>Aspidochirotida</taxon>
        <taxon>Stichopodidae</taxon>
        <taxon>Apostichopus</taxon>
    </lineage>
</organism>
<dbReference type="Proteomes" id="UP000230750">
    <property type="component" value="Unassembled WGS sequence"/>
</dbReference>
<dbReference type="GO" id="GO:0005886">
    <property type="term" value="C:plasma membrane"/>
    <property type="evidence" value="ECO:0007669"/>
    <property type="project" value="TreeGrafter"/>
</dbReference>
<proteinExistence type="predicted"/>
<dbReference type="InterPro" id="IPR050846">
    <property type="entry name" value="TLCD"/>
</dbReference>
<evidence type="ECO:0000256" key="4">
    <source>
        <dbReference type="ARBA" id="ARBA00023136"/>
    </source>
</evidence>
<keyword evidence="3 6" id="KW-1133">Transmembrane helix</keyword>
<sequence>MGCFSIALYTHKYIGYALFALIGEVNSIFLHARQLMLMMNYTKSSLSYQLNGIINVITFVIFRFGVIFHMSHWLYMHAHLIPTLLIGIGSFGLLAMAIINAVLFKRLLCSDYLDKRKDLMANGDLLSN</sequence>
<protein>
    <submittedName>
        <fullName evidence="8">Putative TLC domain-containing protein 2-like</fullName>
    </submittedName>
</protein>
<dbReference type="AlphaFoldDB" id="A0A2G8LM31"/>
<dbReference type="GO" id="GO:0007009">
    <property type="term" value="P:plasma membrane organization"/>
    <property type="evidence" value="ECO:0007669"/>
    <property type="project" value="TreeGrafter"/>
</dbReference>
<reference evidence="8 9" key="1">
    <citation type="journal article" date="2017" name="PLoS Biol.">
        <title>The sea cucumber genome provides insights into morphological evolution and visceral regeneration.</title>
        <authorList>
            <person name="Zhang X."/>
            <person name="Sun L."/>
            <person name="Yuan J."/>
            <person name="Sun Y."/>
            <person name="Gao Y."/>
            <person name="Zhang L."/>
            <person name="Li S."/>
            <person name="Dai H."/>
            <person name="Hamel J.F."/>
            <person name="Liu C."/>
            <person name="Yu Y."/>
            <person name="Liu S."/>
            <person name="Lin W."/>
            <person name="Guo K."/>
            <person name="Jin S."/>
            <person name="Xu P."/>
            <person name="Storey K.B."/>
            <person name="Huan P."/>
            <person name="Zhang T."/>
            <person name="Zhou Y."/>
            <person name="Zhang J."/>
            <person name="Lin C."/>
            <person name="Li X."/>
            <person name="Xing L."/>
            <person name="Huo D."/>
            <person name="Sun M."/>
            <person name="Wang L."/>
            <person name="Mercier A."/>
            <person name="Li F."/>
            <person name="Yang H."/>
            <person name="Xiang J."/>
        </authorList>
    </citation>
    <scope>NUCLEOTIDE SEQUENCE [LARGE SCALE GENOMIC DNA]</scope>
    <source>
        <strain evidence="8">Shaxun</strain>
        <tissue evidence="8">Muscle</tissue>
    </source>
</reference>
<evidence type="ECO:0000256" key="1">
    <source>
        <dbReference type="ARBA" id="ARBA00004141"/>
    </source>
</evidence>
<comment type="caution">
    <text evidence="8">The sequence shown here is derived from an EMBL/GenBank/DDBJ whole genome shotgun (WGS) entry which is preliminary data.</text>
</comment>
<accession>A0A2G8LM31</accession>
<keyword evidence="4 5" id="KW-0472">Membrane</keyword>
<evidence type="ECO:0000313" key="9">
    <source>
        <dbReference type="Proteomes" id="UP000230750"/>
    </source>
</evidence>
<keyword evidence="9" id="KW-1185">Reference proteome</keyword>
<dbReference type="InterPro" id="IPR006634">
    <property type="entry name" value="TLC-dom"/>
</dbReference>
<evidence type="ECO:0000256" key="5">
    <source>
        <dbReference type="PROSITE-ProRule" id="PRU00205"/>
    </source>
</evidence>
<dbReference type="GO" id="GO:0097035">
    <property type="term" value="P:regulation of membrane lipid distribution"/>
    <property type="evidence" value="ECO:0007669"/>
    <property type="project" value="TreeGrafter"/>
</dbReference>
<dbReference type="OrthoDB" id="10266980at2759"/>
<dbReference type="PANTHER" id="PTHR13439:SF4">
    <property type="entry name" value="TLC DOMAIN-CONTAINING PROTEIN"/>
    <property type="match status" value="1"/>
</dbReference>
<feature type="domain" description="TLC" evidence="7">
    <location>
        <begin position="1"/>
        <end position="108"/>
    </location>
</feature>
<name>A0A2G8LM31_STIJA</name>
<feature type="transmembrane region" description="Helical" evidence="6">
    <location>
        <begin position="53"/>
        <end position="75"/>
    </location>
</feature>